<dbReference type="PRINTS" id="PR01298">
    <property type="entry name" value="MICROCIN"/>
</dbReference>
<dbReference type="Pfam" id="PF03526">
    <property type="entry name" value="Microcin"/>
    <property type="match status" value="1"/>
</dbReference>
<gene>
    <name evidence="3" type="ORF">AB6T85_21540</name>
</gene>
<comment type="caution">
    <text evidence="3">The sequence shown here is derived from an EMBL/GenBank/DDBJ whole genome shotgun (WGS) entry which is preliminary data.</text>
</comment>
<keyword evidence="2" id="KW-0472">Membrane</keyword>
<sequence length="109" mass="12749">MTKSFYFRNITIGIILFIIISIILMKNHESLRLQLFWVFSLVNTFLYPVAKMAVEKIALKFTTKGFWHRGLLTDDIGKNGIYAIYWLFCFVFAIPLSIIYLFLNDKKAG</sequence>
<keyword evidence="2" id="KW-1133">Transmembrane helix</keyword>
<dbReference type="RefSeq" id="WP_369896628.1">
    <property type="nucleotide sequence ID" value="NZ_JBGFFX010000017.1"/>
</dbReference>
<name>A0ABV4EDW7_9GAMM</name>
<dbReference type="Proteomes" id="UP001565243">
    <property type="component" value="Unassembled WGS sequence"/>
</dbReference>
<dbReference type="InterPro" id="IPR003061">
    <property type="entry name" value="Microcin"/>
</dbReference>
<keyword evidence="4" id="KW-1185">Reference proteome</keyword>
<accession>A0ABV4EDW7</accession>
<feature type="transmembrane region" description="Helical" evidence="2">
    <location>
        <begin position="83"/>
        <end position="103"/>
    </location>
</feature>
<keyword evidence="2" id="KW-0812">Transmembrane</keyword>
<evidence type="ECO:0000313" key="4">
    <source>
        <dbReference type="Proteomes" id="UP001565243"/>
    </source>
</evidence>
<protein>
    <submittedName>
        <fullName evidence="3">Colicin E1 family microcin immunity protein</fullName>
    </submittedName>
</protein>
<evidence type="ECO:0000256" key="2">
    <source>
        <dbReference type="SAM" id="Phobius"/>
    </source>
</evidence>
<evidence type="ECO:0000313" key="3">
    <source>
        <dbReference type="EMBL" id="MEY8772998.1"/>
    </source>
</evidence>
<evidence type="ECO:0000256" key="1">
    <source>
        <dbReference type="ARBA" id="ARBA00023025"/>
    </source>
</evidence>
<keyword evidence="1" id="KW-0079">Bacteriocin immunity</keyword>
<proteinExistence type="predicted"/>
<feature type="transmembrane region" description="Helical" evidence="2">
    <location>
        <begin position="31"/>
        <end position="50"/>
    </location>
</feature>
<dbReference type="EMBL" id="JBGFFX010000017">
    <property type="protein sequence ID" value="MEY8772998.1"/>
    <property type="molecule type" value="Genomic_DNA"/>
</dbReference>
<reference evidence="3 4" key="1">
    <citation type="submission" date="2024-07" db="EMBL/GenBank/DDBJ databases">
        <authorList>
            <person name="Hebao G."/>
        </authorList>
    </citation>
    <scope>NUCLEOTIDE SEQUENCE [LARGE SCALE GENOMIC DNA]</scope>
    <source>
        <strain evidence="3 4">ACCC 02193</strain>
    </source>
</reference>
<feature type="transmembrane region" description="Helical" evidence="2">
    <location>
        <begin position="6"/>
        <end position="24"/>
    </location>
</feature>
<organism evidence="3 4">
    <name type="scientific">Erwinia aeris</name>
    <dbReference type="NCBI Taxonomy" id="3239803"/>
    <lineage>
        <taxon>Bacteria</taxon>
        <taxon>Pseudomonadati</taxon>
        <taxon>Pseudomonadota</taxon>
        <taxon>Gammaproteobacteria</taxon>
        <taxon>Enterobacterales</taxon>
        <taxon>Erwiniaceae</taxon>
        <taxon>Erwinia</taxon>
    </lineage>
</organism>